<dbReference type="EMBL" id="CM043015">
    <property type="protein sequence ID" value="KAI4469647.1"/>
    <property type="molecule type" value="Genomic_DNA"/>
</dbReference>
<gene>
    <name evidence="1" type="ORF">MML48_1g04918</name>
</gene>
<evidence type="ECO:0000313" key="1">
    <source>
        <dbReference type="EMBL" id="KAI4469647.1"/>
    </source>
</evidence>
<name>A0ACB9TS80_HOLOL</name>
<organism evidence="1 2">
    <name type="scientific">Holotrichia oblita</name>
    <name type="common">Chafer beetle</name>
    <dbReference type="NCBI Taxonomy" id="644536"/>
    <lineage>
        <taxon>Eukaryota</taxon>
        <taxon>Metazoa</taxon>
        <taxon>Ecdysozoa</taxon>
        <taxon>Arthropoda</taxon>
        <taxon>Hexapoda</taxon>
        <taxon>Insecta</taxon>
        <taxon>Pterygota</taxon>
        <taxon>Neoptera</taxon>
        <taxon>Endopterygota</taxon>
        <taxon>Coleoptera</taxon>
        <taxon>Polyphaga</taxon>
        <taxon>Scarabaeiformia</taxon>
        <taxon>Scarabaeidae</taxon>
        <taxon>Melolonthinae</taxon>
        <taxon>Holotrichia</taxon>
    </lineage>
</organism>
<proteinExistence type="predicted"/>
<dbReference type="Proteomes" id="UP001056778">
    <property type="component" value="Chromosome 1"/>
</dbReference>
<comment type="caution">
    <text evidence="1">The sequence shown here is derived from an EMBL/GenBank/DDBJ whole genome shotgun (WGS) entry which is preliminary data.</text>
</comment>
<accession>A0ACB9TS80</accession>
<protein>
    <submittedName>
        <fullName evidence="1">Alpha-mannosidase</fullName>
    </submittedName>
</protein>
<keyword evidence="2" id="KW-1185">Reference proteome</keyword>
<sequence length="695" mass="78901">MFLPRGFKEFPQYFENKLINVFYSTPSCYVKAVNDEATSKDVAFPLKTDDFFPYASDPHTYWTGYYTSRPTSKRFERQGNNILQVTKQLASFFKQSENELIKLRNLQEAMGIMQHHDAITGTEKQHVANDYHRILTEAIEGSIDKVNDLLPLLLTTASSEIPVLNLKHCLLANVSICEVSQLNQFIAVVYNPLSRPVSHYVRLPVQFSNLEVEGPNGETVASQILPSMDSFSHLSILDPAPLELVFLADNIPALGAKLYKVTVNTINKYAAPIPQSNSIFSIGDSTNGVELDPATGLVRSITLNGKSLDVKQELMYYIGARGDNLGFANRASGAYIFRPHGDYPDAMSFGQTINITTYTGNLVDEIHQTFSSWAKQVIRLYKNTNYIEFDWLVGPINTNDHQGREVISRFSTSLNTDDIFYTDANGREMIERRRDHRNTFTYTHEERVSGNYYPVTSKILLKDTRQNLEFAVLNDRAQGGSSLTSGQVHRRLLQDDAFGVGEALNERQYNIGLIARGQHYVTFGSSSISFGKTSAAIQRDIAQQKLLAPLTFVSSTNEFWIYLKKEFAGLTRNLPDNVQILTLEPWRSSDNTLLLRLEHVLENHEDATLSMSASIDLNGLFTYFEIVDIKEMTLDGNQPLSETERLKWFVGEEFKQYFLSTTKRQINYSKPTFKYNMVDLSPMQIRTFLLNVIYK</sequence>
<evidence type="ECO:0000313" key="2">
    <source>
        <dbReference type="Proteomes" id="UP001056778"/>
    </source>
</evidence>
<reference evidence="1" key="1">
    <citation type="submission" date="2022-04" db="EMBL/GenBank/DDBJ databases">
        <title>Chromosome-scale genome assembly of Holotrichia oblita Faldermann.</title>
        <authorList>
            <person name="Rongchong L."/>
        </authorList>
    </citation>
    <scope>NUCLEOTIDE SEQUENCE</scope>
    <source>
        <strain evidence="1">81SQS9</strain>
    </source>
</reference>